<dbReference type="InterPro" id="IPR000225">
    <property type="entry name" value="Armadillo"/>
</dbReference>
<dbReference type="OrthoDB" id="7537227at2759"/>
<dbReference type="SUPFAM" id="SSF48371">
    <property type="entry name" value="ARM repeat"/>
    <property type="match status" value="1"/>
</dbReference>
<dbReference type="PANTHER" id="PTHR23315">
    <property type="entry name" value="U BOX DOMAIN-CONTAINING"/>
    <property type="match status" value="1"/>
</dbReference>
<dbReference type="GO" id="GO:0016567">
    <property type="term" value="P:protein ubiquitination"/>
    <property type="evidence" value="ECO:0007669"/>
    <property type="project" value="InterPro"/>
</dbReference>
<dbReference type="Pfam" id="PF04564">
    <property type="entry name" value="U-box"/>
    <property type="match status" value="1"/>
</dbReference>
<dbReference type="CDD" id="cd16664">
    <property type="entry name" value="RING-Ubox_PUB"/>
    <property type="match status" value="1"/>
</dbReference>
<dbReference type="AlphaFoldDB" id="A0A8S0QRH0"/>
<dbReference type="InterPro" id="IPR016024">
    <property type="entry name" value="ARM-type_fold"/>
</dbReference>
<dbReference type="PROSITE" id="PS51698">
    <property type="entry name" value="U_BOX"/>
    <property type="match status" value="1"/>
</dbReference>
<sequence length="651" mass="71507">MLHPKMAGGEFMGFADIATLTALRLVNDVVRISGAGFSGSFKKHCMDLARKISLLTHLLEEIRDSKNSHNNGEMGSSSSFNSCISDLTLAIQAAKKLLFAANNFDNSKISSDGAVKKISFQFQCVTWKLEKVLADLPYDHFDISEEVQEQVELVRVQLRRAAEKYGGPLDLNVLSRALSQLLEKEFDPLQNVNRVVRSLHLENNGKIDHKVRRKLGDILRVNESECHVSAEILTESEGKTSISTEVSVPKEFHIEKYDSTRKSHEEKKKPDSPVIPVDFLCPISLEIMRDPVIVATGQTYDRSYIQRWIDCGNTACPKTQQKLQNLVLTPNYVLRSLIAQWCTTHNLEQPTALVSGRIRRSDGSFEDVSENIAVIEALVHKLSSSYIEEQRSAVSEIRSLSKRSTDNRILLAEAGAIPILVKLLTSEDGQIQDNAVTCVLNLSIYDNNKVLIMLANAIPSIVQVLRSGCMEARENAAATLFSLSLADENKIIIGASGAIPALVDLLQNGSSGGKKDAATALFNLCIYQGNKGRAIRAGIITALLKMLTDSNTCMVDEALTILSVLASHHEAKSALMKASTIPVLIDLLRTGPPRDKENAAAILLSLCKRDTENVACLSRLGALLPLSELAKNGTERTKRKATSLLEQLRKA</sequence>
<feature type="repeat" description="ARM" evidence="7">
    <location>
        <begin position="415"/>
        <end position="457"/>
    </location>
</feature>
<comment type="caution">
    <text evidence="9">The sequence shown here is derived from an EMBL/GenBank/DDBJ whole genome shotgun (WGS) entry which is preliminary data.</text>
</comment>
<protein>
    <recommendedName>
        <fullName evidence="3">RING-type E3 ubiquitin transferase</fullName>
        <ecNumber evidence="3">2.3.2.27</ecNumber>
    </recommendedName>
</protein>
<keyword evidence="6" id="KW-0833">Ubl conjugation pathway</keyword>
<dbReference type="Gene3D" id="1.25.10.10">
    <property type="entry name" value="Leucine-rich Repeat Variant"/>
    <property type="match status" value="3"/>
</dbReference>
<evidence type="ECO:0000256" key="5">
    <source>
        <dbReference type="ARBA" id="ARBA00022737"/>
    </source>
</evidence>
<dbReference type="InterPro" id="IPR013083">
    <property type="entry name" value="Znf_RING/FYVE/PHD"/>
</dbReference>
<evidence type="ECO:0000256" key="4">
    <source>
        <dbReference type="ARBA" id="ARBA00022679"/>
    </source>
</evidence>
<dbReference type="GO" id="GO:0061630">
    <property type="term" value="F:ubiquitin protein ligase activity"/>
    <property type="evidence" value="ECO:0007669"/>
    <property type="project" value="UniProtKB-EC"/>
</dbReference>
<evidence type="ECO:0000256" key="7">
    <source>
        <dbReference type="PROSITE-ProRule" id="PRU00259"/>
    </source>
</evidence>
<dbReference type="SMART" id="SM00504">
    <property type="entry name" value="Ubox"/>
    <property type="match status" value="1"/>
</dbReference>
<dbReference type="Pfam" id="PF25368">
    <property type="entry name" value="PUB10_N"/>
    <property type="match status" value="1"/>
</dbReference>
<dbReference type="Proteomes" id="UP000594638">
    <property type="component" value="Unassembled WGS sequence"/>
</dbReference>
<accession>A0A8S0QRH0</accession>
<dbReference type="FunFam" id="1.25.10.10:FF:000343">
    <property type="entry name" value="RING-type E3 ubiquitin transferase"/>
    <property type="match status" value="1"/>
</dbReference>
<dbReference type="FunFam" id="1.25.10.10:FF:000425">
    <property type="entry name" value="RING-type E3 ubiquitin transferase"/>
    <property type="match status" value="1"/>
</dbReference>
<evidence type="ECO:0000259" key="8">
    <source>
        <dbReference type="PROSITE" id="PS51698"/>
    </source>
</evidence>
<dbReference type="InterPro" id="IPR058678">
    <property type="entry name" value="ARM_PUB"/>
</dbReference>
<dbReference type="Pfam" id="PF25598">
    <property type="entry name" value="ARM_PUB"/>
    <property type="match status" value="1"/>
</dbReference>
<evidence type="ECO:0000313" key="9">
    <source>
        <dbReference type="EMBL" id="CAA2967022.1"/>
    </source>
</evidence>
<dbReference type="SUPFAM" id="SSF57850">
    <property type="entry name" value="RING/U-box"/>
    <property type="match status" value="1"/>
</dbReference>
<dbReference type="Gene3D" id="3.30.40.10">
    <property type="entry name" value="Zinc/RING finger domain, C3HC4 (zinc finger)"/>
    <property type="match status" value="1"/>
</dbReference>
<dbReference type="FunFam" id="3.30.40.10:FF:000562">
    <property type="entry name" value="RING-type E3 ubiquitin transferase"/>
    <property type="match status" value="1"/>
</dbReference>
<dbReference type="SMART" id="SM00185">
    <property type="entry name" value="ARM"/>
    <property type="match status" value="6"/>
</dbReference>
<evidence type="ECO:0000256" key="3">
    <source>
        <dbReference type="ARBA" id="ARBA00012483"/>
    </source>
</evidence>
<dbReference type="InterPro" id="IPR045210">
    <property type="entry name" value="RING-Ubox_PUB"/>
</dbReference>
<keyword evidence="4" id="KW-0808">Transferase</keyword>
<feature type="repeat" description="ARM" evidence="7">
    <location>
        <begin position="456"/>
        <end position="498"/>
    </location>
</feature>
<name>A0A8S0QRH0_OLEEU</name>
<keyword evidence="10" id="KW-1185">Reference proteome</keyword>
<evidence type="ECO:0000256" key="2">
    <source>
        <dbReference type="ARBA" id="ARBA00004906"/>
    </source>
</evidence>
<comment type="catalytic activity">
    <reaction evidence="1">
        <text>S-ubiquitinyl-[E2 ubiquitin-conjugating enzyme]-L-cysteine + [acceptor protein]-L-lysine = [E2 ubiquitin-conjugating enzyme]-L-cysteine + N(6)-ubiquitinyl-[acceptor protein]-L-lysine.</text>
        <dbReference type="EC" id="2.3.2.27"/>
    </reaction>
</comment>
<dbReference type="PROSITE" id="PS50176">
    <property type="entry name" value="ARM_REPEAT"/>
    <property type="match status" value="3"/>
</dbReference>
<evidence type="ECO:0000313" key="10">
    <source>
        <dbReference type="Proteomes" id="UP000594638"/>
    </source>
</evidence>
<proteinExistence type="predicted"/>
<comment type="pathway">
    <text evidence="2">Protein modification; protein ubiquitination.</text>
</comment>
<dbReference type="EMBL" id="CACTIH010001874">
    <property type="protein sequence ID" value="CAA2967022.1"/>
    <property type="molecule type" value="Genomic_DNA"/>
</dbReference>
<dbReference type="InterPro" id="IPR003613">
    <property type="entry name" value="Ubox_domain"/>
</dbReference>
<reference evidence="9 10" key="1">
    <citation type="submission" date="2019-12" db="EMBL/GenBank/DDBJ databases">
        <authorList>
            <person name="Alioto T."/>
            <person name="Alioto T."/>
            <person name="Gomez Garrido J."/>
        </authorList>
    </citation>
    <scope>NUCLEOTIDE SEQUENCE [LARGE SCALE GENOMIC DNA]</scope>
</reference>
<dbReference type="EC" id="2.3.2.27" evidence="3"/>
<evidence type="ECO:0000256" key="1">
    <source>
        <dbReference type="ARBA" id="ARBA00000900"/>
    </source>
</evidence>
<feature type="domain" description="U-box" evidence="8">
    <location>
        <begin position="274"/>
        <end position="348"/>
    </location>
</feature>
<keyword evidence="5" id="KW-0677">Repeat</keyword>
<evidence type="ECO:0000256" key="6">
    <source>
        <dbReference type="ARBA" id="ARBA00022786"/>
    </source>
</evidence>
<dbReference type="Gramene" id="OE9A044903T1">
    <property type="protein sequence ID" value="OE9A044903C1"/>
    <property type="gene ID" value="OE9A044903"/>
</dbReference>
<dbReference type="FunFam" id="1.25.10.10:FF:000341">
    <property type="entry name" value="RING-type E3 ubiquitin transferase"/>
    <property type="match status" value="1"/>
</dbReference>
<dbReference type="InterPro" id="IPR057623">
    <property type="entry name" value="PUB12-19-like_N"/>
</dbReference>
<dbReference type="InterPro" id="IPR011989">
    <property type="entry name" value="ARM-like"/>
</dbReference>
<dbReference type="PANTHER" id="PTHR23315:SF52">
    <property type="entry name" value="U-BOX DOMAIN-CONTAINING PROTEIN 10"/>
    <property type="match status" value="1"/>
</dbReference>
<gene>
    <name evidence="9" type="ORF">OLEA9_A044903</name>
</gene>
<organism evidence="9 10">
    <name type="scientific">Olea europaea subsp. europaea</name>
    <dbReference type="NCBI Taxonomy" id="158383"/>
    <lineage>
        <taxon>Eukaryota</taxon>
        <taxon>Viridiplantae</taxon>
        <taxon>Streptophyta</taxon>
        <taxon>Embryophyta</taxon>
        <taxon>Tracheophyta</taxon>
        <taxon>Spermatophyta</taxon>
        <taxon>Magnoliopsida</taxon>
        <taxon>eudicotyledons</taxon>
        <taxon>Gunneridae</taxon>
        <taxon>Pentapetalae</taxon>
        <taxon>asterids</taxon>
        <taxon>lamiids</taxon>
        <taxon>Lamiales</taxon>
        <taxon>Oleaceae</taxon>
        <taxon>Oleeae</taxon>
        <taxon>Olea</taxon>
    </lineage>
</organism>
<feature type="repeat" description="ARM" evidence="7">
    <location>
        <begin position="497"/>
        <end position="539"/>
    </location>
</feature>